<dbReference type="Proteomes" id="UP000222163">
    <property type="component" value="Unassembled WGS sequence"/>
</dbReference>
<organism evidence="2 3">
    <name type="scientific">Tenacibaculum discolor</name>
    <dbReference type="NCBI Taxonomy" id="361581"/>
    <lineage>
        <taxon>Bacteria</taxon>
        <taxon>Pseudomonadati</taxon>
        <taxon>Bacteroidota</taxon>
        <taxon>Flavobacteriia</taxon>
        <taxon>Flavobacteriales</taxon>
        <taxon>Flavobacteriaceae</taxon>
        <taxon>Tenacibaculum</taxon>
    </lineage>
</organism>
<dbReference type="EMBL" id="PDUU01000004">
    <property type="protein sequence ID" value="PHN98086.1"/>
    <property type="molecule type" value="Genomic_DNA"/>
</dbReference>
<reference evidence="1 4" key="3">
    <citation type="submission" date="2023-07" db="EMBL/GenBank/DDBJ databases">
        <title>Genome content predicts the carbon catabolic preferences of heterotrophic bacteria.</title>
        <authorList>
            <person name="Gralka M."/>
        </authorList>
    </citation>
    <scope>NUCLEOTIDE SEQUENCE [LARGE SCALE GENOMIC DNA]</scope>
    <source>
        <strain evidence="1 4">4G03</strain>
    </source>
</reference>
<reference evidence="2 3" key="1">
    <citation type="journal article" date="2016" name="Nat. Commun.">
        <title>Microbial interactions lead to rapid micro-scale successions on model marine particles.</title>
        <authorList>
            <person name="Datta M.S."/>
            <person name="Sliwerska E."/>
            <person name="Gore J."/>
            <person name="Polz M.F."/>
            <person name="Cordero O.X."/>
        </authorList>
    </citation>
    <scope>NUCLEOTIDE SEQUENCE [LARGE SCALE GENOMIC DNA]</scope>
    <source>
        <strain evidence="2 3">4G03</strain>
    </source>
</reference>
<dbReference type="PROSITE" id="PS51257">
    <property type="entry name" value="PROKAR_LIPOPROTEIN"/>
    <property type="match status" value="1"/>
</dbReference>
<evidence type="ECO:0000313" key="3">
    <source>
        <dbReference type="Proteomes" id="UP000222163"/>
    </source>
</evidence>
<evidence type="ECO:0008006" key="5">
    <source>
        <dbReference type="Google" id="ProtNLM"/>
    </source>
</evidence>
<dbReference type="Proteomes" id="UP001242342">
    <property type="component" value="Unassembled WGS sequence"/>
</dbReference>
<comment type="caution">
    <text evidence="2">The sequence shown here is derived from an EMBL/GenBank/DDBJ whole genome shotgun (WGS) entry which is preliminary data.</text>
</comment>
<evidence type="ECO:0000313" key="4">
    <source>
        <dbReference type="Proteomes" id="UP001242342"/>
    </source>
</evidence>
<evidence type="ECO:0000313" key="2">
    <source>
        <dbReference type="EMBL" id="PHN98086.1"/>
    </source>
</evidence>
<evidence type="ECO:0000313" key="1">
    <source>
        <dbReference type="EMBL" id="MDP2540137.1"/>
    </source>
</evidence>
<protein>
    <recommendedName>
        <fullName evidence="5">Lipocalin-like domain-containing protein</fullName>
    </recommendedName>
</protein>
<sequence>MKNLLYIFAFALISCASSQINKFDNSDLVGTWNWTNTDGGFGNHIHKTPESLGKKVQLTLEKNYRFSIFEDGKETLKGTYTLTMKKAIYSNKEERFIQLSGDQQISGIILSGIIRVTKPNVLEISDNNYDGLGSMFSRVE</sequence>
<keyword evidence="4" id="KW-1185">Reference proteome</keyword>
<name>A0A2G1BVP7_9FLAO</name>
<gene>
    <name evidence="2" type="ORF">CSC81_06690</name>
    <name evidence="1" type="ORF">Q8W23_01475</name>
</gene>
<reference evidence="2" key="2">
    <citation type="submission" date="2017-10" db="EMBL/GenBank/DDBJ databases">
        <authorList>
            <person name="Enke T.N."/>
            <person name="Cordero O.X."/>
        </authorList>
    </citation>
    <scope>NUCLEOTIDE SEQUENCE</scope>
    <source>
        <strain evidence="2">4G03</strain>
    </source>
</reference>
<dbReference type="EMBL" id="JAUYVU010000001">
    <property type="protein sequence ID" value="MDP2540137.1"/>
    <property type="molecule type" value="Genomic_DNA"/>
</dbReference>
<dbReference type="AlphaFoldDB" id="A0A2G1BVP7"/>
<proteinExistence type="predicted"/>
<dbReference type="RefSeq" id="WP_099214990.1">
    <property type="nucleotide sequence ID" value="NZ_JAUYVU010000001.1"/>
</dbReference>
<accession>A0A2G1BVP7</accession>